<proteinExistence type="predicted"/>
<dbReference type="RefSeq" id="WP_311025849.1">
    <property type="nucleotide sequence ID" value="NZ_BAAAVT010000018.1"/>
</dbReference>
<reference evidence="2" key="1">
    <citation type="journal article" date="2019" name="Int. J. Syst. Evol. Microbiol.">
        <title>The Global Catalogue of Microorganisms (GCM) 10K type strain sequencing project: providing services to taxonomists for standard genome sequencing and annotation.</title>
        <authorList>
            <consortium name="The Broad Institute Genomics Platform"/>
            <consortium name="The Broad Institute Genome Sequencing Center for Infectious Disease"/>
            <person name="Wu L."/>
            <person name="Ma J."/>
        </authorList>
    </citation>
    <scope>NUCLEOTIDE SEQUENCE [LARGE SCALE GENOMIC DNA]</scope>
    <source>
        <strain evidence="2">JCM 14309</strain>
    </source>
</reference>
<comment type="caution">
    <text evidence="1">The sequence shown here is derived from an EMBL/GenBank/DDBJ whole genome shotgun (WGS) entry which is preliminary data.</text>
</comment>
<name>A0ABP6M4F1_9MICC</name>
<sequence length="144" mass="16012">MKLFAGRRRARRLEKELGDGLWRQAHDRFVRGLDRYHQVVEGVDDDVVHNHLVAIGDELADQLPAVRDLCRHAHRLFPAEGMNIPGRASELHSCLSKAANHVATTAEAAAMVRVGSAEVLSVRRRADRVLASLQDAESALERAH</sequence>
<dbReference type="EMBL" id="BAAAVT010000018">
    <property type="protein sequence ID" value="GAA3072648.1"/>
    <property type="molecule type" value="Genomic_DNA"/>
</dbReference>
<evidence type="ECO:0000313" key="2">
    <source>
        <dbReference type="Proteomes" id="UP001500236"/>
    </source>
</evidence>
<gene>
    <name evidence="1" type="ORF">GCM10010529_25880</name>
</gene>
<accession>A0ABP6M4F1</accession>
<organism evidence="1 2">
    <name type="scientific">Nesterenkonia aethiopica</name>
    <dbReference type="NCBI Taxonomy" id="269144"/>
    <lineage>
        <taxon>Bacteria</taxon>
        <taxon>Bacillati</taxon>
        <taxon>Actinomycetota</taxon>
        <taxon>Actinomycetes</taxon>
        <taxon>Micrococcales</taxon>
        <taxon>Micrococcaceae</taxon>
        <taxon>Nesterenkonia</taxon>
    </lineage>
</organism>
<protein>
    <submittedName>
        <fullName evidence="1">Uncharacterized protein</fullName>
    </submittedName>
</protein>
<keyword evidence="2" id="KW-1185">Reference proteome</keyword>
<evidence type="ECO:0000313" key="1">
    <source>
        <dbReference type="EMBL" id="GAA3072648.1"/>
    </source>
</evidence>
<dbReference type="Proteomes" id="UP001500236">
    <property type="component" value="Unassembled WGS sequence"/>
</dbReference>